<organism evidence="1 2">
    <name type="scientific">Ceratopteris richardii</name>
    <name type="common">Triangle waterfern</name>
    <dbReference type="NCBI Taxonomy" id="49495"/>
    <lineage>
        <taxon>Eukaryota</taxon>
        <taxon>Viridiplantae</taxon>
        <taxon>Streptophyta</taxon>
        <taxon>Embryophyta</taxon>
        <taxon>Tracheophyta</taxon>
        <taxon>Polypodiopsida</taxon>
        <taxon>Polypodiidae</taxon>
        <taxon>Polypodiales</taxon>
        <taxon>Pteridineae</taxon>
        <taxon>Pteridaceae</taxon>
        <taxon>Parkerioideae</taxon>
        <taxon>Ceratopteris</taxon>
    </lineage>
</organism>
<dbReference type="InterPro" id="IPR008586">
    <property type="entry name" value="DUF868_pln"/>
</dbReference>
<proteinExistence type="predicted"/>
<name>A0A8T2VGB7_CERRI</name>
<evidence type="ECO:0000313" key="2">
    <source>
        <dbReference type="Proteomes" id="UP000825935"/>
    </source>
</evidence>
<reference evidence="1" key="1">
    <citation type="submission" date="2021-08" db="EMBL/GenBank/DDBJ databases">
        <title>WGS assembly of Ceratopteris richardii.</title>
        <authorList>
            <person name="Marchant D.B."/>
            <person name="Chen G."/>
            <person name="Jenkins J."/>
            <person name="Shu S."/>
            <person name="Leebens-Mack J."/>
            <person name="Grimwood J."/>
            <person name="Schmutz J."/>
            <person name="Soltis P."/>
            <person name="Soltis D."/>
            <person name="Chen Z.-H."/>
        </authorList>
    </citation>
    <scope>NUCLEOTIDE SEQUENCE</scope>
    <source>
        <strain evidence="1">Whitten #5841</strain>
        <tissue evidence="1">Leaf</tissue>
    </source>
</reference>
<protein>
    <submittedName>
        <fullName evidence="1">Uncharacterized protein</fullName>
    </submittedName>
</protein>
<evidence type="ECO:0000313" key="1">
    <source>
        <dbReference type="EMBL" id="KAH7445064.1"/>
    </source>
</evidence>
<dbReference type="PANTHER" id="PTHR31972">
    <property type="entry name" value="EXPRESSED PROTEIN"/>
    <property type="match status" value="1"/>
</dbReference>
<dbReference type="Proteomes" id="UP000825935">
    <property type="component" value="Chromosome 2"/>
</dbReference>
<sequence>MPEFPSCFGEYGIQVSESVNGGRGTQNVVTCFYKANLAEAPCVITVNWCKTLGGQGLSVSIDDSSSECSCKVDMKPWLFWKKKGSKILDVGERKVEVHWDLSSAKYGSSPEPLEGFYLAVICGCEVVLLLGNMLEGAHKRALSLSPLHHRLKPTLISRTEHIVGKRFYSTKAQFRENGSPHDIVIECQIAGKDPRFSLRIDRQLMLQVKRLMWKFRGNYTIMVDGLPVELLWDVHNWLFNQSDNHAVFMFQVGARSPVVGKQDCASSASCIQWHQHNIAKKSPRQGEEVCGFSLLLYAWNSE</sequence>
<comment type="caution">
    <text evidence="1">The sequence shown here is derived from an EMBL/GenBank/DDBJ whole genome shotgun (WGS) entry which is preliminary data.</text>
</comment>
<dbReference type="EMBL" id="CM035407">
    <property type="protein sequence ID" value="KAH7445064.1"/>
    <property type="molecule type" value="Genomic_DNA"/>
</dbReference>
<gene>
    <name evidence="1" type="ORF">KP509_02G104700</name>
</gene>
<dbReference type="PANTHER" id="PTHR31972:SF74">
    <property type="entry name" value="EXPRESSED PROTEIN"/>
    <property type="match status" value="1"/>
</dbReference>
<dbReference type="OMA" id="HVITISW"/>
<keyword evidence="2" id="KW-1185">Reference proteome</keyword>
<accession>A0A8T2VGB7</accession>
<dbReference type="Pfam" id="PF05910">
    <property type="entry name" value="DUF868"/>
    <property type="match status" value="1"/>
</dbReference>
<dbReference type="AlphaFoldDB" id="A0A8T2VGB7"/>
<dbReference type="OrthoDB" id="1896898at2759"/>